<dbReference type="RefSeq" id="WP_194113458.1">
    <property type="nucleotide sequence ID" value="NZ_JADFFL010000010.1"/>
</dbReference>
<evidence type="ECO:0000313" key="1">
    <source>
        <dbReference type="EMBL" id="MBE9664210.1"/>
    </source>
</evidence>
<organism evidence="1 2">
    <name type="scientific">Mucilaginibacter myungsuensis</name>
    <dbReference type="NCBI Taxonomy" id="649104"/>
    <lineage>
        <taxon>Bacteria</taxon>
        <taxon>Pseudomonadati</taxon>
        <taxon>Bacteroidota</taxon>
        <taxon>Sphingobacteriia</taxon>
        <taxon>Sphingobacteriales</taxon>
        <taxon>Sphingobacteriaceae</taxon>
        <taxon>Mucilaginibacter</taxon>
    </lineage>
</organism>
<keyword evidence="2" id="KW-1185">Reference proteome</keyword>
<comment type="caution">
    <text evidence="1">The sequence shown here is derived from an EMBL/GenBank/DDBJ whole genome shotgun (WGS) entry which is preliminary data.</text>
</comment>
<reference evidence="1" key="1">
    <citation type="submission" date="2020-10" db="EMBL/GenBank/DDBJ databases">
        <title>Mucilaginibacter mali sp. nov., isolated from rhizosphere soil of apple orchard.</title>
        <authorList>
            <person name="Lee J.-S."/>
            <person name="Kim H.S."/>
            <person name="Kim J.-S."/>
        </authorList>
    </citation>
    <scope>NUCLEOTIDE SEQUENCE</scope>
    <source>
        <strain evidence="1">KCTC 22746</strain>
    </source>
</reference>
<dbReference type="Proteomes" id="UP000622475">
    <property type="component" value="Unassembled WGS sequence"/>
</dbReference>
<gene>
    <name evidence="1" type="ORF">IRJ16_20180</name>
</gene>
<dbReference type="EMBL" id="JADFFL010000010">
    <property type="protein sequence ID" value="MBE9664210.1"/>
    <property type="molecule type" value="Genomic_DNA"/>
</dbReference>
<proteinExistence type="predicted"/>
<evidence type="ECO:0000313" key="2">
    <source>
        <dbReference type="Proteomes" id="UP000622475"/>
    </source>
</evidence>
<accession>A0A929L0X2</accession>
<name>A0A929L0X2_9SPHI</name>
<dbReference type="AlphaFoldDB" id="A0A929L0X2"/>
<protein>
    <submittedName>
        <fullName evidence="1">Uncharacterized protein</fullName>
    </submittedName>
</protein>
<sequence length="53" mass="5884">MKTPTTSTVDKLLNRFDKELRKLLLTDLSANRNTKANLVSAIQNKLTPSLKAA</sequence>